<feature type="transmembrane region" description="Helical" evidence="5">
    <location>
        <begin position="143"/>
        <end position="168"/>
    </location>
</feature>
<name>A0A9P6NW82_9BASI</name>
<dbReference type="OrthoDB" id="264392at2759"/>
<dbReference type="GO" id="GO:0016020">
    <property type="term" value="C:membrane"/>
    <property type="evidence" value="ECO:0007669"/>
    <property type="project" value="UniProtKB-SubCell"/>
</dbReference>
<dbReference type="PANTHER" id="PTHR15948">
    <property type="entry name" value="G-PROTEIN COUPLED RECEPTOR 89-RELATED"/>
    <property type="match status" value="1"/>
</dbReference>
<evidence type="ECO:0000256" key="2">
    <source>
        <dbReference type="ARBA" id="ARBA00022692"/>
    </source>
</evidence>
<evidence type="ECO:0000259" key="6">
    <source>
        <dbReference type="Pfam" id="PF12430"/>
    </source>
</evidence>
<dbReference type="Pfam" id="PF12537">
    <property type="entry name" value="GPHR_N"/>
    <property type="match status" value="1"/>
</dbReference>
<dbReference type="PANTHER" id="PTHR15948:SF0">
    <property type="entry name" value="GOLGI PH REGULATOR A-RELATED"/>
    <property type="match status" value="1"/>
</dbReference>
<keyword evidence="9" id="KW-1185">Reference proteome</keyword>
<dbReference type="Pfam" id="PF12430">
    <property type="entry name" value="ABA_GPCR"/>
    <property type="match status" value="1"/>
</dbReference>
<keyword evidence="4 5" id="KW-0472">Membrane</keyword>
<feature type="domain" description="Abscisic acid G-protein coupled receptor-like" evidence="6">
    <location>
        <begin position="351"/>
        <end position="535"/>
    </location>
</feature>
<proteinExistence type="predicted"/>
<feature type="transmembrane region" description="Helical" evidence="5">
    <location>
        <begin position="109"/>
        <end position="131"/>
    </location>
</feature>
<dbReference type="InterPro" id="IPR015672">
    <property type="entry name" value="GPHR/GTG"/>
</dbReference>
<evidence type="ECO:0000259" key="7">
    <source>
        <dbReference type="Pfam" id="PF12537"/>
    </source>
</evidence>
<dbReference type="EMBL" id="MU167212">
    <property type="protein sequence ID" value="KAG0151532.1"/>
    <property type="molecule type" value="Genomic_DNA"/>
</dbReference>
<protein>
    <recommendedName>
        <fullName evidence="10">Abscisic acid G-protein coupled receptor-domain-containing protein</fullName>
    </recommendedName>
</protein>
<evidence type="ECO:0000256" key="1">
    <source>
        <dbReference type="ARBA" id="ARBA00004141"/>
    </source>
</evidence>
<evidence type="ECO:0000313" key="8">
    <source>
        <dbReference type="EMBL" id="KAG0151532.1"/>
    </source>
</evidence>
<keyword evidence="2 5" id="KW-0812">Transmembrane</keyword>
<accession>A0A9P6NW82</accession>
<dbReference type="InterPro" id="IPR025969">
    <property type="entry name" value="ABA_GPCR_dom"/>
</dbReference>
<evidence type="ECO:0008006" key="10">
    <source>
        <dbReference type="Google" id="ProtNLM"/>
    </source>
</evidence>
<reference evidence="8" key="1">
    <citation type="submission" date="2013-11" db="EMBL/GenBank/DDBJ databases">
        <title>Genome sequence of the fusiform rust pathogen reveals effectors for host alternation and coevolution with pine.</title>
        <authorList>
            <consortium name="DOE Joint Genome Institute"/>
            <person name="Smith K."/>
            <person name="Pendleton A."/>
            <person name="Kubisiak T."/>
            <person name="Anderson C."/>
            <person name="Salamov A."/>
            <person name="Aerts A."/>
            <person name="Riley R."/>
            <person name="Clum A."/>
            <person name="Lindquist E."/>
            <person name="Ence D."/>
            <person name="Campbell M."/>
            <person name="Kronenberg Z."/>
            <person name="Feau N."/>
            <person name="Dhillon B."/>
            <person name="Hamelin R."/>
            <person name="Burleigh J."/>
            <person name="Smith J."/>
            <person name="Yandell M."/>
            <person name="Nelson C."/>
            <person name="Grigoriev I."/>
            <person name="Davis J."/>
        </authorList>
    </citation>
    <scope>NUCLEOTIDE SEQUENCE</scope>
    <source>
        <strain evidence="8">G11</strain>
    </source>
</reference>
<feature type="transmembrane region" description="Helical" evidence="5">
    <location>
        <begin position="508"/>
        <end position="530"/>
    </location>
</feature>
<dbReference type="Proteomes" id="UP000886653">
    <property type="component" value="Unassembled WGS sequence"/>
</dbReference>
<feature type="domain" description="Golgi pH regulator conserved" evidence="7">
    <location>
        <begin position="219"/>
        <end position="288"/>
    </location>
</feature>
<organism evidence="8 9">
    <name type="scientific">Cronartium quercuum f. sp. fusiforme G11</name>
    <dbReference type="NCBI Taxonomy" id="708437"/>
    <lineage>
        <taxon>Eukaryota</taxon>
        <taxon>Fungi</taxon>
        <taxon>Dikarya</taxon>
        <taxon>Basidiomycota</taxon>
        <taxon>Pucciniomycotina</taxon>
        <taxon>Pucciniomycetes</taxon>
        <taxon>Pucciniales</taxon>
        <taxon>Coleosporiaceae</taxon>
        <taxon>Cronartium</taxon>
    </lineage>
</organism>
<comment type="subcellular location">
    <subcellularLocation>
        <location evidence="1">Membrane</location>
        <topology evidence="1">Multi-pass membrane protein</topology>
    </subcellularLocation>
</comment>
<keyword evidence="3 5" id="KW-1133">Transmembrane helix</keyword>
<evidence type="ECO:0000256" key="5">
    <source>
        <dbReference type="SAM" id="Phobius"/>
    </source>
</evidence>
<feature type="transmembrane region" description="Helical" evidence="5">
    <location>
        <begin position="463"/>
        <end position="488"/>
    </location>
</feature>
<feature type="transmembrane region" description="Helical" evidence="5">
    <location>
        <begin position="226"/>
        <end position="250"/>
    </location>
</feature>
<gene>
    <name evidence="8" type="ORF">CROQUDRAFT_650938</name>
</gene>
<evidence type="ECO:0000313" key="9">
    <source>
        <dbReference type="Proteomes" id="UP000886653"/>
    </source>
</evidence>
<sequence length="553" mass="60575">MPSGLLSHTALIVLRSSYFLGCRRYVHRSLLSDLHQVIRDDANDPIEPVSPNPENEVEPVTASLTNWLQNATSKSGSSSLKPDLLPTRAVKRIHHLTTSSPALSASFTTLLFCWSFCEGSLLFSIVILGSWLDPAARKLNWNFSLGVLIASVVYVFPLADCTLFALSVLSRRATERPRLFSARTMGLTLMPFAGYLFLYYRVGQIIQGLLGVETGSHSFGFLNTTLARICVPGVFLIASLSGGAAVNTAWETWEWRRREKEPPITEQHITSAEQALHRTRVDLQARRAAAAQNAAAAAGDVGGSSSGGIMSLLTGTRTNQLQLELSGVEALERQMTADLTLMKQRKAYAEYSRTIPGILLNCANWSLSVYCIYRLFMACVNLIFGYVRHPTEPGAPGNARNPTTDVVTYLLARILGTFQVELDLGTLSRLVGLVLIGSIIVVNLRASLVWVHRAFSRLGSGGLVSTPLMLLILGQLMAMYLLTCLISLPSSSSSNARGPDDLLSTLPSFQLFSRLFDIVFLLTGLLTGLIRWLSKQINQTEEQEAMALNRILV</sequence>
<feature type="transmembrane region" description="Helical" evidence="5">
    <location>
        <begin position="430"/>
        <end position="451"/>
    </location>
</feature>
<evidence type="ECO:0000256" key="3">
    <source>
        <dbReference type="ARBA" id="ARBA00022989"/>
    </source>
</evidence>
<evidence type="ECO:0000256" key="4">
    <source>
        <dbReference type="ARBA" id="ARBA00023136"/>
    </source>
</evidence>
<dbReference type="InterPro" id="IPR022535">
    <property type="entry name" value="Golgi_pH-regulator_cons_dom"/>
</dbReference>
<feature type="transmembrane region" description="Helical" evidence="5">
    <location>
        <begin position="180"/>
        <end position="200"/>
    </location>
</feature>
<dbReference type="AlphaFoldDB" id="A0A9P6NW82"/>
<comment type="caution">
    <text evidence="8">The sequence shown here is derived from an EMBL/GenBank/DDBJ whole genome shotgun (WGS) entry which is preliminary data.</text>
</comment>